<dbReference type="EMBL" id="JACHFM010000005">
    <property type="protein sequence ID" value="MBB5223993.1"/>
    <property type="molecule type" value="Genomic_DNA"/>
</dbReference>
<gene>
    <name evidence="1" type="ORF">HNP73_003954</name>
</gene>
<accession>A0A840SXQ3</accession>
<name>A0A840SXQ3_9RHOB</name>
<keyword evidence="2" id="KW-1185">Reference proteome</keyword>
<reference evidence="1 2" key="1">
    <citation type="submission" date="2020-08" db="EMBL/GenBank/DDBJ databases">
        <title>Genomic Encyclopedia of Type Strains, Phase IV (KMG-IV): sequencing the most valuable type-strain genomes for metagenomic binning, comparative biology and taxonomic classification.</title>
        <authorList>
            <person name="Goeker M."/>
        </authorList>
    </citation>
    <scope>NUCLEOTIDE SEQUENCE [LARGE SCALE GENOMIC DNA]</scope>
    <source>
        <strain evidence="1 2">DSM 101730</strain>
    </source>
</reference>
<evidence type="ECO:0000313" key="1">
    <source>
        <dbReference type="EMBL" id="MBB5223993.1"/>
    </source>
</evidence>
<dbReference type="RefSeq" id="WP_184154044.1">
    <property type="nucleotide sequence ID" value="NZ_JACHFM010000005.1"/>
</dbReference>
<dbReference type="Proteomes" id="UP000549457">
    <property type="component" value="Unassembled WGS sequence"/>
</dbReference>
<evidence type="ECO:0000313" key="2">
    <source>
        <dbReference type="Proteomes" id="UP000549457"/>
    </source>
</evidence>
<comment type="caution">
    <text evidence="1">The sequence shown here is derived from an EMBL/GenBank/DDBJ whole genome shotgun (WGS) entry which is preliminary data.</text>
</comment>
<sequence>MNDATLGIASDFVKAGIDKAGIPLSTTLEAYLSFTFARFIGRHVTVDLLTIRVARALDGNAPRDVLRALADECLIACAFFERRLRRSGSVRHYVGLGQMSYDAAALTEQAYGFVHMRDVMASAAASDRPEEAALLLDRARAGSTTARAELEQQNVVVGPWARASGLLWR</sequence>
<proteinExistence type="predicted"/>
<protein>
    <submittedName>
        <fullName evidence="1">Uncharacterized protein</fullName>
    </submittedName>
</protein>
<organism evidence="1 2">
    <name type="scientific">Amaricoccus macauensis</name>
    <dbReference type="NCBI Taxonomy" id="57001"/>
    <lineage>
        <taxon>Bacteria</taxon>
        <taxon>Pseudomonadati</taxon>
        <taxon>Pseudomonadota</taxon>
        <taxon>Alphaproteobacteria</taxon>
        <taxon>Rhodobacterales</taxon>
        <taxon>Paracoccaceae</taxon>
        <taxon>Amaricoccus</taxon>
    </lineage>
</organism>
<dbReference type="AlphaFoldDB" id="A0A840SXQ3"/>